<feature type="compositionally biased region" description="Polar residues" evidence="1">
    <location>
        <begin position="146"/>
        <end position="159"/>
    </location>
</feature>
<reference evidence="3" key="1">
    <citation type="journal article" date="2005" name="Nature">
        <title>The map-based sequence of the rice genome.</title>
        <authorList>
            <consortium name="International rice genome sequencing project (IRGSP)"/>
            <person name="Matsumoto T."/>
            <person name="Wu J."/>
            <person name="Kanamori H."/>
            <person name="Katayose Y."/>
            <person name="Fujisawa M."/>
            <person name="Namiki N."/>
            <person name="Mizuno H."/>
            <person name="Yamamoto K."/>
            <person name="Antonio B.A."/>
            <person name="Baba T."/>
            <person name="Sakata K."/>
            <person name="Nagamura Y."/>
            <person name="Aoki H."/>
            <person name="Arikawa K."/>
            <person name="Arita K."/>
            <person name="Bito T."/>
            <person name="Chiden Y."/>
            <person name="Fujitsuka N."/>
            <person name="Fukunaka R."/>
            <person name="Hamada M."/>
            <person name="Harada C."/>
            <person name="Hayashi A."/>
            <person name="Hijishita S."/>
            <person name="Honda M."/>
            <person name="Hosokawa S."/>
            <person name="Ichikawa Y."/>
            <person name="Idonuma A."/>
            <person name="Iijima M."/>
            <person name="Ikeda M."/>
            <person name="Ikeno M."/>
            <person name="Ito K."/>
            <person name="Ito S."/>
            <person name="Ito T."/>
            <person name="Ito Y."/>
            <person name="Ito Y."/>
            <person name="Iwabuchi A."/>
            <person name="Kamiya K."/>
            <person name="Karasawa W."/>
            <person name="Kurita K."/>
            <person name="Katagiri S."/>
            <person name="Kikuta A."/>
            <person name="Kobayashi H."/>
            <person name="Kobayashi N."/>
            <person name="Machita K."/>
            <person name="Maehara T."/>
            <person name="Masukawa M."/>
            <person name="Mizubayashi T."/>
            <person name="Mukai Y."/>
            <person name="Nagasaki H."/>
            <person name="Nagata Y."/>
            <person name="Naito S."/>
            <person name="Nakashima M."/>
            <person name="Nakama Y."/>
            <person name="Nakamichi Y."/>
            <person name="Nakamura M."/>
            <person name="Meguro A."/>
            <person name="Negishi M."/>
            <person name="Ohta I."/>
            <person name="Ohta T."/>
            <person name="Okamoto M."/>
            <person name="Ono N."/>
            <person name="Saji S."/>
            <person name="Sakaguchi M."/>
            <person name="Sakai K."/>
            <person name="Shibata M."/>
            <person name="Shimokawa T."/>
            <person name="Song J."/>
            <person name="Takazaki Y."/>
            <person name="Terasawa K."/>
            <person name="Tsugane M."/>
            <person name="Tsuji K."/>
            <person name="Ueda S."/>
            <person name="Waki K."/>
            <person name="Yamagata H."/>
            <person name="Yamamoto M."/>
            <person name="Yamamoto S."/>
            <person name="Yamane H."/>
            <person name="Yoshiki S."/>
            <person name="Yoshihara R."/>
            <person name="Yukawa K."/>
            <person name="Zhong H."/>
            <person name="Yano M."/>
            <person name="Yuan Q."/>
            <person name="Ouyang S."/>
            <person name="Liu J."/>
            <person name="Jones K.M."/>
            <person name="Gansberger K."/>
            <person name="Moffat K."/>
            <person name="Hill J."/>
            <person name="Bera J."/>
            <person name="Fadrosh D."/>
            <person name="Jin S."/>
            <person name="Johri S."/>
            <person name="Kim M."/>
            <person name="Overton L."/>
            <person name="Reardon M."/>
            <person name="Tsitrin T."/>
            <person name="Vuong H."/>
            <person name="Weaver B."/>
            <person name="Ciecko A."/>
            <person name="Tallon L."/>
            <person name="Jackson J."/>
            <person name="Pai G."/>
            <person name="Aken S.V."/>
            <person name="Utterback T."/>
            <person name="Reidmuller S."/>
            <person name="Feldblyum T."/>
            <person name="Hsiao J."/>
            <person name="Zismann V."/>
            <person name="Iobst S."/>
            <person name="de Vazeille A.R."/>
            <person name="Buell C.R."/>
            <person name="Ying K."/>
            <person name="Li Y."/>
            <person name="Lu T."/>
            <person name="Huang Y."/>
            <person name="Zhao Q."/>
            <person name="Feng Q."/>
            <person name="Zhang L."/>
            <person name="Zhu J."/>
            <person name="Weng Q."/>
            <person name="Mu J."/>
            <person name="Lu Y."/>
            <person name="Fan D."/>
            <person name="Liu Y."/>
            <person name="Guan J."/>
            <person name="Zhang Y."/>
            <person name="Yu S."/>
            <person name="Liu X."/>
            <person name="Zhang Y."/>
            <person name="Hong G."/>
            <person name="Han B."/>
            <person name="Choisne N."/>
            <person name="Demange N."/>
            <person name="Orjeda G."/>
            <person name="Samain S."/>
            <person name="Cattolico L."/>
            <person name="Pelletier E."/>
            <person name="Couloux A."/>
            <person name="Segurens B."/>
            <person name="Wincker P."/>
            <person name="D'Hont A."/>
            <person name="Scarpelli C."/>
            <person name="Weissenbach J."/>
            <person name="Salanoubat M."/>
            <person name="Quetier F."/>
            <person name="Yu Y."/>
            <person name="Kim H.R."/>
            <person name="Rambo T."/>
            <person name="Currie J."/>
            <person name="Collura K."/>
            <person name="Luo M."/>
            <person name="Yang T."/>
            <person name="Ammiraju J.S.S."/>
            <person name="Engler F."/>
            <person name="Soderlund C."/>
            <person name="Wing R.A."/>
            <person name="Palmer L.E."/>
            <person name="de la Bastide M."/>
            <person name="Spiegel L."/>
            <person name="Nascimento L."/>
            <person name="Zutavern T."/>
            <person name="O'Shaughnessy A."/>
            <person name="Dike S."/>
            <person name="Dedhia N."/>
            <person name="Preston R."/>
            <person name="Balija V."/>
            <person name="McCombie W.R."/>
            <person name="Chow T."/>
            <person name="Chen H."/>
            <person name="Chung M."/>
            <person name="Chen C."/>
            <person name="Shaw J."/>
            <person name="Wu H."/>
            <person name="Hsiao K."/>
            <person name="Chao Y."/>
            <person name="Chu M."/>
            <person name="Cheng C."/>
            <person name="Hour A."/>
            <person name="Lee P."/>
            <person name="Lin S."/>
            <person name="Lin Y."/>
            <person name="Liou J."/>
            <person name="Liu S."/>
            <person name="Hsing Y."/>
            <person name="Raghuvanshi S."/>
            <person name="Mohanty A."/>
            <person name="Bharti A.K."/>
            <person name="Gaur A."/>
            <person name="Gupta V."/>
            <person name="Kumar D."/>
            <person name="Ravi V."/>
            <person name="Vij S."/>
            <person name="Kapur A."/>
            <person name="Khurana P."/>
            <person name="Khurana P."/>
            <person name="Khurana J.P."/>
            <person name="Tyagi A.K."/>
            <person name="Gaikwad K."/>
            <person name="Singh A."/>
            <person name="Dalal V."/>
            <person name="Srivastava S."/>
            <person name="Dixit A."/>
            <person name="Pal A.K."/>
            <person name="Ghazi I.A."/>
            <person name="Yadav M."/>
            <person name="Pandit A."/>
            <person name="Bhargava A."/>
            <person name="Sureshbabu K."/>
            <person name="Batra K."/>
            <person name="Sharma T.R."/>
            <person name="Mohapatra T."/>
            <person name="Singh N.K."/>
            <person name="Messing J."/>
            <person name="Nelson A.B."/>
            <person name="Fuks G."/>
            <person name="Kavchok S."/>
            <person name="Keizer G."/>
            <person name="Linton E."/>
            <person name="Llaca V."/>
            <person name="Song R."/>
            <person name="Tanyolac B."/>
            <person name="Young S."/>
            <person name="Ho-Il K."/>
            <person name="Hahn J.H."/>
            <person name="Sangsakoo G."/>
            <person name="Vanavichit A."/>
            <person name="de Mattos Luiz.A.T."/>
            <person name="Zimmer P.D."/>
            <person name="Malone G."/>
            <person name="Dellagostin O."/>
            <person name="de Oliveira A.C."/>
            <person name="Bevan M."/>
            <person name="Bancroft I."/>
            <person name="Minx P."/>
            <person name="Cordum H."/>
            <person name="Wilson R."/>
            <person name="Cheng Z."/>
            <person name="Jin W."/>
            <person name="Jiang J."/>
            <person name="Leong S.A."/>
            <person name="Iwama H."/>
            <person name="Gojobori T."/>
            <person name="Itoh T."/>
            <person name="Niimura Y."/>
            <person name="Fujii Y."/>
            <person name="Habara T."/>
            <person name="Sakai H."/>
            <person name="Sato Y."/>
            <person name="Wilson G."/>
            <person name="Kumar K."/>
            <person name="McCouch S."/>
            <person name="Juretic N."/>
            <person name="Hoen D."/>
            <person name="Wright S."/>
            <person name="Bruskiewich R."/>
            <person name="Bureau T."/>
            <person name="Miyao A."/>
            <person name="Hirochika H."/>
            <person name="Nishikawa T."/>
            <person name="Kadowaki K."/>
            <person name="Sugiura M."/>
            <person name="Burr B."/>
            <person name="Sasaki T."/>
        </authorList>
    </citation>
    <scope>NUCLEOTIDE SEQUENCE [LARGE SCALE GENOMIC DNA]</scope>
    <source>
        <strain evidence="3">cv. Nipponbare</strain>
    </source>
</reference>
<dbReference type="EMBL" id="AP014962">
    <property type="protein sequence ID" value="BAS97986.1"/>
    <property type="molecule type" value="Genomic_DNA"/>
</dbReference>
<organism evidence="2 3">
    <name type="scientific">Oryza sativa subsp. japonica</name>
    <name type="common">Rice</name>
    <dbReference type="NCBI Taxonomy" id="39947"/>
    <lineage>
        <taxon>Eukaryota</taxon>
        <taxon>Viridiplantae</taxon>
        <taxon>Streptophyta</taxon>
        <taxon>Embryophyta</taxon>
        <taxon>Tracheophyta</taxon>
        <taxon>Spermatophyta</taxon>
        <taxon>Magnoliopsida</taxon>
        <taxon>Liliopsida</taxon>
        <taxon>Poales</taxon>
        <taxon>Poaceae</taxon>
        <taxon>BOP clade</taxon>
        <taxon>Oryzoideae</taxon>
        <taxon>Oryzeae</taxon>
        <taxon>Oryzinae</taxon>
        <taxon>Oryza</taxon>
        <taxon>Oryza sativa</taxon>
    </lineage>
</organism>
<gene>
    <name evidence="2" type="ordered locus">Os06g0516250</name>
    <name evidence="2" type="ORF">OSNPB_060516250</name>
</gene>
<dbReference type="Proteomes" id="UP000059680">
    <property type="component" value="Chromosome 6"/>
</dbReference>
<sequence>MPASVPAATTQRSAGGGRSPGREGAGQIQPSSTTATPGSAAAPAPALASPLQRPAALEEERARPGRPSPSPCQPRPRRPAFSTAAPATPVPASPLHRRAGRPSPPLHRPGGGEKREGVRARRPPPLLRRRCRAKGEWREREGGSNYDPSQINITNDELK</sequence>
<reference evidence="2 3" key="2">
    <citation type="journal article" date="2013" name="Plant Cell Physiol.">
        <title>Rice Annotation Project Database (RAP-DB): an integrative and interactive database for rice genomics.</title>
        <authorList>
            <person name="Sakai H."/>
            <person name="Lee S.S."/>
            <person name="Tanaka T."/>
            <person name="Numa H."/>
            <person name="Kim J."/>
            <person name="Kawahara Y."/>
            <person name="Wakimoto H."/>
            <person name="Yang C.C."/>
            <person name="Iwamoto M."/>
            <person name="Abe T."/>
            <person name="Yamada Y."/>
            <person name="Muto A."/>
            <person name="Inokuchi H."/>
            <person name="Ikemura T."/>
            <person name="Matsumoto T."/>
            <person name="Sasaki T."/>
            <person name="Itoh T."/>
        </authorList>
    </citation>
    <scope>NUCLEOTIDE SEQUENCE [LARGE SCALE GENOMIC DNA]</scope>
    <source>
        <strain evidence="3">cv. Nipponbare</strain>
    </source>
</reference>
<feature type="region of interest" description="Disordered" evidence="1">
    <location>
        <begin position="1"/>
        <end position="159"/>
    </location>
</feature>
<keyword evidence="3" id="KW-1185">Reference proteome</keyword>
<accession>A0A0P0WXJ3</accession>
<dbReference type="InParanoid" id="A0A0P0WXJ3"/>
<reference evidence="2 3" key="3">
    <citation type="journal article" date="2013" name="Rice">
        <title>Improvement of the Oryza sativa Nipponbare reference genome using next generation sequence and optical map data.</title>
        <authorList>
            <person name="Kawahara Y."/>
            <person name="de la Bastide M."/>
            <person name="Hamilton J.P."/>
            <person name="Kanamori H."/>
            <person name="McCombie W.R."/>
            <person name="Ouyang S."/>
            <person name="Schwartz D.C."/>
            <person name="Tanaka T."/>
            <person name="Wu J."/>
            <person name="Zhou S."/>
            <person name="Childs K.L."/>
            <person name="Davidson R.M."/>
            <person name="Lin H."/>
            <person name="Quesada-Ocampo L."/>
            <person name="Vaillancourt B."/>
            <person name="Sakai H."/>
            <person name="Lee S.S."/>
            <person name="Kim J."/>
            <person name="Numa H."/>
            <person name="Itoh T."/>
            <person name="Buell C.R."/>
            <person name="Matsumoto T."/>
        </authorList>
    </citation>
    <scope>NUCLEOTIDE SEQUENCE [LARGE SCALE GENOMIC DNA]</scope>
    <source>
        <strain evidence="3">cv. Nipponbare</strain>
    </source>
</reference>
<feature type="compositionally biased region" description="Low complexity" evidence="1">
    <location>
        <begin position="30"/>
        <end position="55"/>
    </location>
</feature>
<dbReference type="PaxDb" id="39947-A0A0P0WXJ3"/>
<proteinExistence type="predicted"/>
<name>A0A0P0WXJ3_ORYSJ</name>
<evidence type="ECO:0000313" key="3">
    <source>
        <dbReference type="Proteomes" id="UP000059680"/>
    </source>
</evidence>
<feature type="compositionally biased region" description="Basic and acidic residues" evidence="1">
    <location>
        <begin position="110"/>
        <end position="119"/>
    </location>
</feature>
<protein>
    <submittedName>
        <fullName evidence="2">Os06g0516250 protein</fullName>
    </submittedName>
</protein>
<feature type="compositionally biased region" description="Basic and acidic residues" evidence="1">
    <location>
        <begin position="133"/>
        <end position="142"/>
    </location>
</feature>
<evidence type="ECO:0000313" key="2">
    <source>
        <dbReference type="EMBL" id="BAS97986.1"/>
    </source>
</evidence>
<evidence type="ECO:0000256" key="1">
    <source>
        <dbReference type="SAM" id="MobiDB-lite"/>
    </source>
</evidence>
<dbReference type="AlphaFoldDB" id="A0A0P0WXJ3"/>